<proteinExistence type="predicted"/>
<dbReference type="Proteomes" id="UP000789595">
    <property type="component" value="Unassembled WGS sequence"/>
</dbReference>
<keyword evidence="6" id="KW-1185">Reference proteome</keyword>
<organism evidence="4">
    <name type="scientific">Pelagomonas calceolata</name>
    <dbReference type="NCBI Taxonomy" id="35677"/>
    <lineage>
        <taxon>Eukaryota</taxon>
        <taxon>Sar</taxon>
        <taxon>Stramenopiles</taxon>
        <taxon>Ochrophyta</taxon>
        <taxon>Pelagophyceae</taxon>
        <taxon>Pelagomonadales</taxon>
        <taxon>Pelagomonadaceae</taxon>
        <taxon>Pelagomonas</taxon>
    </lineage>
</organism>
<evidence type="ECO:0000313" key="6">
    <source>
        <dbReference type="Proteomes" id="UP000789595"/>
    </source>
</evidence>
<feature type="repeat" description="TPR" evidence="2">
    <location>
        <begin position="131"/>
        <end position="164"/>
    </location>
</feature>
<dbReference type="GO" id="GO:0016567">
    <property type="term" value="P:protein ubiquitination"/>
    <property type="evidence" value="ECO:0007669"/>
    <property type="project" value="TreeGrafter"/>
</dbReference>
<feature type="region of interest" description="Disordered" evidence="3">
    <location>
        <begin position="522"/>
        <end position="558"/>
    </location>
</feature>
<dbReference type="SUPFAM" id="SSF48452">
    <property type="entry name" value="TPR-like"/>
    <property type="match status" value="2"/>
</dbReference>
<protein>
    <recommendedName>
        <fullName evidence="7">Anaphase-promoting complex subunit 7</fullName>
    </recommendedName>
</protein>
<reference evidence="5" key="2">
    <citation type="submission" date="2021-11" db="EMBL/GenBank/DDBJ databases">
        <authorList>
            <consortium name="Genoscope - CEA"/>
            <person name="William W."/>
        </authorList>
    </citation>
    <scope>NUCLEOTIDE SEQUENCE</scope>
</reference>
<dbReference type="GO" id="GO:0005680">
    <property type="term" value="C:anaphase-promoting complex"/>
    <property type="evidence" value="ECO:0007669"/>
    <property type="project" value="TreeGrafter"/>
</dbReference>
<feature type="compositionally biased region" description="Acidic residues" evidence="3">
    <location>
        <begin position="524"/>
        <end position="538"/>
    </location>
</feature>
<dbReference type="Pfam" id="PF13432">
    <property type="entry name" value="TPR_16"/>
    <property type="match status" value="1"/>
</dbReference>
<evidence type="ECO:0000313" key="5">
    <source>
        <dbReference type="EMBL" id="CAH0375059.1"/>
    </source>
</evidence>
<keyword evidence="1 2" id="KW-0802">TPR repeat</keyword>
<dbReference type="Pfam" id="PF13181">
    <property type="entry name" value="TPR_8"/>
    <property type="match status" value="2"/>
</dbReference>
<name>A0A7S4A689_9STRA</name>
<evidence type="ECO:0000256" key="3">
    <source>
        <dbReference type="SAM" id="MobiDB-lite"/>
    </source>
</evidence>
<evidence type="ECO:0000313" key="4">
    <source>
        <dbReference type="EMBL" id="CAE0705134.1"/>
    </source>
</evidence>
<dbReference type="SMART" id="SM00028">
    <property type="entry name" value="TPR"/>
    <property type="match status" value="7"/>
</dbReference>
<dbReference type="EMBL" id="CAKKNE010000004">
    <property type="protein sequence ID" value="CAH0375059.1"/>
    <property type="molecule type" value="Genomic_DNA"/>
</dbReference>
<dbReference type="PROSITE" id="PS50005">
    <property type="entry name" value="TPR"/>
    <property type="match status" value="1"/>
</dbReference>
<reference evidence="4" key="1">
    <citation type="submission" date="2021-01" db="EMBL/GenBank/DDBJ databases">
        <authorList>
            <person name="Corre E."/>
            <person name="Pelletier E."/>
            <person name="Niang G."/>
            <person name="Scheremetjew M."/>
            <person name="Finn R."/>
            <person name="Kale V."/>
            <person name="Holt S."/>
            <person name="Cochrane G."/>
            <person name="Meng A."/>
            <person name="Brown T."/>
            <person name="Cohen L."/>
        </authorList>
    </citation>
    <scope>NUCLEOTIDE SEQUENCE</scope>
    <source>
        <strain evidence="4">CCMP1756</strain>
    </source>
</reference>
<dbReference type="GO" id="GO:0045842">
    <property type="term" value="P:positive regulation of mitotic metaphase/anaphase transition"/>
    <property type="evidence" value="ECO:0007669"/>
    <property type="project" value="TreeGrafter"/>
</dbReference>
<dbReference type="OrthoDB" id="205588at2759"/>
<dbReference type="PANTHER" id="PTHR12558:SF36">
    <property type="entry name" value="ANAPHASE-PROMOTING COMPLEX SUBUNIT 7"/>
    <property type="match status" value="1"/>
</dbReference>
<evidence type="ECO:0000256" key="1">
    <source>
        <dbReference type="ARBA" id="ARBA00022803"/>
    </source>
</evidence>
<dbReference type="GO" id="GO:0051301">
    <property type="term" value="P:cell division"/>
    <property type="evidence" value="ECO:0007669"/>
    <property type="project" value="TreeGrafter"/>
</dbReference>
<dbReference type="InterPro" id="IPR019734">
    <property type="entry name" value="TPR_rpt"/>
</dbReference>
<accession>A0A7S4A689</accession>
<dbReference type="Gene3D" id="1.25.40.10">
    <property type="entry name" value="Tetratricopeptide repeat domain"/>
    <property type="match status" value="5"/>
</dbReference>
<evidence type="ECO:0000256" key="2">
    <source>
        <dbReference type="PROSITE-ProRule" id="PRU00339"/>
    </source>
</evidence>
<dbReference type="EMBL" id="HBIW01023863">
    <property type="protein sequence ID" value="CAE0705134.1"/>
    <property type="molecule type" value="Transcribed_RNA"/>
</dbReference>
<dbReference type="PANTHER" id="PTHR12558">
    <property type="entry name" value="CELL DIVISION CYCLE 16,23,27"/>
    <property type="match status" value="1"/>
</dbReference>
<evidence type="ECO:0008006" key="7">
    <source>
        <dbReference type="Google" id="ProtNLM"/>
    </source>
</evidence>
<sequence length="558" mass="60517">MAEASTDELLADLKRLIDDGLFASAEILGSLLLARCDTEAHPARERGDALSLYADALFGKGEHKRARSYYRRAIERRRGAGPWQGDGDGARARDEAEARLRLREAECGVVLDEHAAAIGSIEAVPVELRPAKARALLGKLYLQSGLKRNAITAFESALDKDPLCLEVVEPLQRLKASQQDFEEDDAMDSTNEKYPWLTAFAEAHQALAQHDPTRAANAWSDVEQRGDFHGNLYGLCRRAVARAEAGDDAEARVAFARARAADPLNVDSMDHCALLLKRRNAEDELTALARDLVATDRKRPEAWLAVAAKFDCAGDRDAALQFVDKAIALDARHALAFRLRGELLLAQGKAEHSIVAYFQANNVAKDLASYRGLVLAYLSTRKYKEALCTAKEAVATLPRNAKAIALVGRVLATSPEGADKARRAFQKALQLDASCADAALALADLHAQRGECDAAAELLTRALSENEQDTLHSKLGDVYVIAGEERYPEALASYHAALSLNPASDAALTGLDRLEKLMAGVDPDLSDEHDSCDDEEAPDTANSAHDVEEDALESAAYL</sequence>
<gene>
    <name evidence="4" type="ORF">PCAL00307_LOCUS20582</name>
    <name evidence="5" type="ORF">PECAL_4P23790</name>
</gene>
<dbReference type="AlphaFoldDB" id="A0A7S4A689"/>
<dbReference type="InterPro" id="IPR011990">
    <property type="entry name" value="TPR-like_helical_dom_sf"/>
</dbReference>